<keyword evidence="8" id="KW-1185">Reference proteome</keyword>
<gene>
    <name evidence="7" type="ORF">DAY19_06010</name>
</gene>
<dbReference type="InterPro" id="IPR043461">
    <property type="entry name" value="LpxH-like"/>
</dbReference>
<dbReference type="Pfam" id="PF00149">
    <property type="entry name" value="Metallophos"/>
    <property type="match status" value="1"/>
</dbReference>
<keyword evidence="3" id="KW-0479">Metal-binding</keyword>
<evidence type="ECO:0000256" key="5">
    <source>
        <dbReference type="ARBA" id="ARBA00023211"/>
    </source>
</evidence>
<accession>A0ABY0IE60</accession>
<dbReference type="InterPro" id="IPR004843">
    <property type="entry name" value="Calcineurin-like_PHP"/>
</dbReference>
<keyword evidence="4" id="KW-0472">Membrane</keyword>
<comment type="caution">
    <text evidence="7">The sequence shown here is derived from an EMBL/GenBank/DDBJ whole genome shotgun (WGS) entry which is preliminary data.</text>
</comment>
<dbReference type="PANTHER" id="PTHR34990">
    <property type="entry name" value="UDP-2,3-DIACYLGLUCOSAMINE HYDROLASE-RELATED"/>
    <property type="match status" value="1"/>
</dbReference>
<evidence type="ECO:0000313" key="7">
    <source>
        <dbReference type="EMBL" id="RZF21235.1"/>
    </source>
</evidence>
<dbReference type="PANTHER" id="PTHR34990:SF2">
    <property type="entry name" value="BLL8164 PROTEIN"/>
    <property type="match status" value="1"/>
</dbReference>
<feature type="domain" description="Calcineurin-like phosphoesterase" evidence="6">
    <location>
        <begin position="1"/>
        <end position="160"/>
    </location>
</feature>
<dbReference type="EMBL" id="QDKL01000002">
    <property type="protein sequence ID" value="RZF21235.1"/>
    <property type="molecule type" value="Genomic_DNA"/>
</dbReference>
<evidence type="ECO:0000256" key="3">
    <source>
        <dbReference type="ARBA" id="ARBA00022723"/>
    </source>
</evidence>
<reference evidence="8" key="1">
    <citation type="journal article" date="2019" name="Int. J. Syst. Evol. Microbiol.">
        <title>Halobacteriovorax valvorus sp. nov., a novel prokaryotic predator isolated from coastal seawater of China.</title>
        <authorList>
            <person name="Chen M.-X."/>
        </authorList>
    </citation>
    <scope>NUCLEOTIDE SEQUENCE [LARGE SCALE GENOMIC DNA]</scope>
    <source>
        <strain evidence="8">BL9</strain>
    </source>
</reference>
<dbReference type="InterPro" id="IPR029052">
    <property type="entry name" value="Metallo-depent_PP-like"/>
</dbReference>
<sequence>MKYLILSDLHIGKGSYLQNGEFNILEDFFEDDRFYEFCDYFSTNEYYSKPVTIVLNGDILNLIQIDTDGVFTHVVDEHMTVRQIDDIAKGHPRFFAGLKKFLRAPHKRVVYVVGNHDAGMLFEGAQQRFKEICGNEIIFTETFIENGLHVEHGHRFEAINTVPKTKQFIKGPAGKEILNFPWGSLFCINVLPRLKKERPYIDKVRPMSSYVKWCLFNDTRFFWRLMFTCVNYVIKTYSNYYTRQNTNFKTTIKILQQITIYPKYERMARRILDRNSSIHTVVMGHTHLQEWRRFPEGRYYFNTGTWNNIPSIDAGKHQDTLSLTYCSVNVHQESSSLINASMNQWMGQWKPYIEELRTS</sequence>
<dbReference type="Gene3D" id="3.60.21.10">
    <property type="match status" value="1"/>
</dbReference>
<keyword evidence="2" id="KW-0997">Cell inner membrane</keyword>
<organism evidence="7 8">
    <name type="scientific">Halobacteriovorax vibrionivorans</name>
    <dbReference type="NCBI Taxonomy" id="2152716"/>
    <lineage>
        <taxon>Bacteria</taxon>
        <taxon>Pseudomonadati</taxon>
        <taxon>Bdellovibrionota</taxon>
        <taxon>Bacteriovoracia</taxon>
        <taxon>Bacteriovoracales</taxon>
        <taxon>Halobacteriovoraceae</taxon>
        <taxon>Halobacteriovorax</taxon>
    </lineage>
</organism>
<keyword evidence="5" id="KW-0464">Manganese</keyword>
<protein>
    <recommendedName>
        <fullName evidence="6">Calcineurin-like phosphoesterase domain-containing protein</fullName>
    </recommendedName>
</protein>
<name>A0ABY0IE60_9BACT</name>
<proteinExistence type="predicted"/>
<evidence type="ECO:0000313" key="8">
    <source>
        <dbReference type="Proteomes" id="UP000443582"/>
    </source>
</evidence>
<dbReference type="SUPFAM" id="SSF56300">
    <property type="entry name" value="Metallo-dependent phosphatases"/>
    <property type="match status" value="1"/>
</dbReference>
<evidence type="ECO:0000256" key="1">
    <source>
        <dbReference type="ARBA" id="ARBA00022475"/>
    </source>
</evidence>
<evidence type="ECO:0000256" key="2">
    <source>
        <dbReference type="ARBA" id="ARBA00022519"/>
    </source>
</evidence>
<keyword evidence="1" id="KW-1003">Cell membrane</keyword>
<dbReference type="Proteomes" id="UP000443582">
    <property type="component" value="Unassembled WGS sequence"/>
</dbReference>
<evidence type="ECO:0000259" key="6">
    <source>
        <dbReference type="Pfam" id="PF00149"/>
    </source>
</evidence>
<evidence type="ECO:0000256" key="4">
    <source>
        <dbReference type="ARBA" id="ARBA00023136"/>
    </source>
</evidence>
<dbReference type="RefSeq" id="WP_114706302.1">
    <property type="nucleotide sequence ID" value="NZ_QDKL01000002.1"/>
</dbReference>